<keyword evidence="2" id="KW-0732">Signal</keyword>
<feature type="chain" id="PRO_5039653697" description="Lipoprotein" evidence="2">
    <location>
        <begin position="21"/>
        <end position="245"/>
    </location>
</feature>
<protein>
    <recommendedName>
        <fullName evidence="5">Lipoprotein</fullName>
    </recommendedName>
</protein>
<reference evidence="3 4" key="2">
    <citation type="submission" date="2018-12" db="EMBL/GenBank/DDBJ databases">
        <title>Whole-genome sequences of fifteen clinical Streptococcus suis strains isolated from pigs between 2006 and 2018.</title>
        <authorList>
            <person name="Stevens M.J.A."/>
            <person name="Cernela N."/>
            <person name="Spoerry Serrano N."/>
            <person name="Schmitt S."/>
            <person name="Schrenzel J."/>
            <person name="Stephan R."/>
        </authorList>
    </citation>
    <scope>NUCLEOTIDE SEQUENCE [LARGE SCALE GENOMIC DNA]</scope>
    <source>
        <strain evidence="3 4">PP422</strain>
    </source>
</reference>
<dbReference type="EMBL" id="RSDO01000020">
    <property type="protein sequence ID" value="RRR51097.1"/>
    <property type="molecule type" value="Genomic_DNA"/>
</dbReference>
<dbReference type="Proteomes" id="UP000274117">
    <property type="component" value="Unassembled WGS sequence"/>
</dbReference>
<evidence type="ECO:0000313" key="3">
    <source>
        <dbReference type="EMBL" id="RRR51097.1"/>
    </source>
</evidence>
<feature type="signal peptide" evidence="2">
    <location>
        <begin position="1"/>
        <end position="20"/>
    </location>
</feature>
<evidence type="ECO:0000313" key="4">
    <source>
        <dbReference type="Proteomes" id="UP000274117"/>
    </source>
</evidence>
<evidence type="ECO:0008006" key="5">
    <source>
        <dbReference type="Google" id="ProtNLM"/>
    </source>
</evidence>
<sequence>MKKKITNGILLLSVAILLTACGKETTPATSTKTSEKTEQTSSSKKATDNSTKKKTDTSSSQATESSATTTTSSQATSSSSSSETKQEETASQPSSTTMTGDQLLALPSVALPTELVGTWTGTSPQARMVEVTVAADGTFTVTQDFRQSEDEEVTDWNVQHRTAVITDLISPKPNHYLVRKSTGDGVALLPGVTGIGGAGFQLLPGFILENGQYKVIMQGVATDASQTTIDLTAPAQIMATLNKEQ</sequence>
<organism evidence="3 4">
    <name type="scientific">Streptococcus suis</name>
    <dbReference type="NCBI Taxonomy" id="1307"/>
    <lineage>
        <taxon>Bacteria</taxon>
        <taxon>Bacillati</taxon>
        <taxon>Bacillota</taxon>
        <taxon>Bacilli</taxon>
        <taxon>Lactobacillales</taxon>
        <taxon>Streptococcaceae</taxon>
        <taxon>Streptococcus</taxon>
    </lineage>
</organism>
<feature type="compositionally biased region" description="Low complexity" evidence="1">
    <location>
        <begin position="57"/>
        <end position="83"/>
    </location>
</feature>
<evidence type="ECO:0000256" key="2">
    <source>
        <dbReference type="SAM" id="SignalP"/>
    </source>
</evidence>
<dbReference type="PROSITE" id="PS51257">
    <property type="entry name" value="PROKAR_LIPOPROTEIN"/>
    <property type="match status" value="1"/>
</dbReference>
<gene>
    <name evidence="3" type="ORF">EI998_09235</name>
</gene>
<comment type="caution">
    <text evidence="3">The sequence shown here is derived from an EMBL/GenBank/DDBJ whole genome shotgun (WGS) entry which is preliminary data.</text>
</comment>
<accession>A0A426TAS1</accession>
<dbReference type="AlphaFoldDB" id="A0A426TAS1"/>
<reference evidence="3 4" key="1">
    <citation type="submission" date="2018-11" db="EMBL/GenBank/DDBJ databases">
        <authorList>
            <person name="Stevens M.J."/>
            <person name="Cernela N."/>
            <person name="Spoerry Serrano N."/>
            <person name="Schmitt S."/>
            <person name="Schrenzel J."/>
            <person name="Stephan R."/>
        </authorList>
    </citation>
    <scope>NUCLEOTIDE SEQUENCE [LARGE SCALE GENOMIC DNA]</scope>
    <source>
        <strain evidence="3 4">PP422</strain>
    </source>
</reference>
<proteinExistence type="predicted"/>
<feature type="compositionally biased region" description="Basic and acidic residues" evidence="1">
    <location>
        <begin position="45"/>
        <end position="56"/>
    </location>
</feature>
<evidence type="ECO:0000256" key="1">
    <source>
        <dbReference type="SAM" id="MobiDB-lite"/>
    </source>
</evidence>
<feature type="region of interest" description="Disordered" evidence="1">
    <location>
        <begin position="24"/>
        <end position="99"/>
    </location>
</feature>
<name>A0A426TAS1_STRSU</name>